<dbReference type="Gene3D" id="3.40.50.1820">
    <property type="entry name" value="alpha/beta hydrolase"/>
    <property type="match status" value="1"/>
</dbReference>
<dbReference type="GO" id="GO:0004622">
    <property type="term" value="F:phosphatidylcholine lysophospholipase activity"/>
    <property type="evidence" value="ECO:0007669"/>
    <property type="project" value="TreeGrafter"/>
</dbReference>
<dbReference type="EMBL" id="UZAD01013226">
    <property type="protein sequence ID" value="VDN92543.1"/>
    <property type="molecule type" value="Genomic_DNA"/>
</dbReference>
<dbReference type="PANTHER" id="PTHR12277:SF194">
    <property type="entry name" value="FI04476P"/>
    <property type="match status" value="1"/>
</dbReference>
<reference evidence="1 2" key="2">
    <citation type="submission" date="2018-11" db="EMBL/GenBank/DDBJ databases">
        <authorList>
            <consortium name="Pathogen Informatics"/>
        </authorList>
    </citation>
    <scope>NUCLEOTIDE SEQUENCE [LARGE SCALE GENOMIC DNA]</scope>
</reference>
<evidence type="ECO:0000313" key="2">
    <source>
        <dbReference type="Proteomes" id="UP000278627"/>
    </source>
</evidence>
<protein>
    <submittedName>
        <fullName evidence="3">Lysophosphatidylserine lipase ABHD12</fullName>
    </submittedName>
</protein>
<reference evidence="3" key="1">
    <citation type="submission" date="2017-02" db="UniProtKB">
        <authorList>
            <consortium name="WormBaseParasite"/>
        </authorList>
    </citation>
    <scope>IDENTIFICATION</scope>
</reference>
<proteinExistence type="predicted"/>
<dbReference type="GO" id="GO:0005789">
    <property type="term" value="C:endoplasmic reticulum membrane"/>
    <property type="evidence" value="ECO:0007669"/>
    <property type="project" value="TreeGrafter"/>
</dbReference>
<dbReference type="Proteomes" id="UP000278627">
    <property type="component" value="Unassembled WGS sequence"/>
</dbReference>
<dbReference type="InterPro" id="IPR029058">
    <property type="entry name" value="AB_hydrolase_fold"/>
</dbReference>
<keyword evidence="2" id="KW-1185">Reference proteome</keyword>
<dbReference type="STRING" id="6280.A0A0N4TRV2"/>
<sequence length="215" mass="24063">MEKLLALENYTIIVYLHGSTHKIYNLGFGDSSGYPNETGIITDSVFLFNYTKKLAGENDIFIWGHSMGSGVSIAVTMELSMKHMPPAGLILEAPFNNAIDLITQSSESVAWRWAPWFNIFIKQSVSNAGIHFNSDINIKLVTCPILIMHVVDDEVISISLAKKLYNAALSANRNIRFISFAGGRGLFHKHINKAPELPIILKFVYLMSPFLHFMN</sequence>
<gene>
    <name evidence="1" type="ORF">BPAG_LOCUS11357</name>
</gene>
<evidence type="ECO:0000313" key="3">
    <source>
        <dbReference type="WBParaSite" id="BPAG_0001139501-mRNA-1"/>
    </source>
</evidence>
<dbReference type="GO" id="GO:0006660">
    <property type="term" value="P:phosphatidylserine catabolic process"/>
    <property type="evidence" value="ECO:0007669"/>
    <property type="project" value="TreeGrafter"/>
</dbReference>
<dbReference type="WBParaSite" id="BPAG_0001139501-mRNA-1">
    <property type="protein sequence ID" value="BPAG_0001139501-mRNA-1"/>
    <property type="gene ID" value="BPAG_0001139501"/>
</dbReference>
<accession>A0A0N4TRV2</accession>
<dbReference type="GO" id="GO:0047372">
    <property type="term" value="F:monoacylglycerol lipase activity"/>
    <property type="evidence" value="ECO:0007669"/>
    <property type="project" value="TreeGrafter"/>
</dbReference>
<dbReference type="SUPFAM" id="SSF53474">
    <property type="entry name" value="alpha/beta-Hydrolases"/>
    <property type="match status" value="1"/>
</dbReference>
<organism evidence="3">
    <name type="scientific">Brugia pahangi</name>
    <name type="common">Filarial nematode worm</name>
    <dbReference type="NCBI Taxonomy" id="6280"/>
    <lineage>
        <taxon>Eukaryota</taxon>
        <taxon>Metazoa</taxon>
        <taxon>Ecdysozoa</taxon>
        <taxon>Nematoda</taxon>
        <taxon>Chromadorea</taxon>
        <taxon>Rhabditida</taxon>
        <taxon>Spirurina</taxon>
        <taxon>Spiruromorpha</taxon>
        <taxon>Filarioidea</taxon>
        <taxon>Onchocercidae</taxon>
        <taxon>Brugia</taxon>
    </lineage>
</organism>
<name>A0A0N4TRV2_BRUPA</name>
<dbReference type="AlphaFoldDB" id="A0A0N4TRV2"/>
<dbReference type="PANTHER" id="PTHR12277">
    <property type="entry name" value="ALPHA/BETA HYDROLASE DOMAIN-CONTAINING PROTEIN"/>
    <property type="match status" value="1"/>
</dbReference>
<evidence type="ECO:0000313" key="1">
    <source>
        <dbReference type="EMBL" id="VDN92543.1"/>
    </source>
</evidence>
<dbReference type="GO" id="GO:0052651">
    <property type="term" value="P:monoacylglycerol catabolic process"/>
    <property type="evidence" value="ECO:0007669"/>
    <property type="project" value="TreeGrafter"/>
</dbReference>